<dbReference type="PANTHER" id="PTHR24291">
    <property type="entry name" value="CYTOCHROME P450 FAMILY 4"/>
    <property type="match status" value="1"/>
</dbReference>
<dbReference type="GO" id="GO:0016705">
    <property type="term" value="F:oxidoreductase activity, acting on paired donors, with incorporation or reduction of molecular oxygen"/>
    <property type="evidence" value="ECO:0007669"/>
    <property type="project" value="InterPro"/>
</dbReference>
<keyword evidence="7" id="KW-0503">Monooxygenase</keyword>
<dbReference type="GO" id="GO:0020037">
    <property type="term" value="F:heme binding"/>
    <property type="evidence" value="ECO:0007669"/>
    <property type="project" value="InterPro"/>
</dbReference>
<evidence type="ECO:0000256" key="6">
    <source>
        <dbReference type="ARBA" id="ARBA00023004"/>
    </source>
</evidence>
<dbReference type="Gene3D" id="1.10.630.10">
    <property type="entry name" value="Cytochrome P450"/>
    <property type="match status" value="1"/>
</dbReference>
<sequence length="116" mass="12922">MGGVIAPKPYAASTIDLALYHVARHGSTQQEAQEDLKKVLPNKDSRFWEIEGYGKKIPNIYGIIEETLRLNPPTVGNGRITKAKCVLGGYSIPEGVNMFLCIYTREAHPSQELYDE</sequence>
<protein>
    <submittedName>
        <fullName evidence="8">Uncharacterized protein</fullName>
    </submittedName>
</protein>
<keyword evidence="6" id="KW-0408">Iron</keyword>
<dbReference type="AlphaFoldDB" id="A0A8X6H0E5"/>
<dbReference type="InterPro" id="IPR050196">
    <property type="entry name" value="Cytochrome_P450_Monoox"/>
</dbReference>
<dbReference type="Pfam" id="PF00067">
    <property type="entry name" value="p450"/>
    <property type="match status" value="1"/>
</dbReference>
<evidence type="ECO:0000256" key="3">
    <source>
        <dbReference type="ARBA" id="ARBA00022617"/>
    </source>
</evidence>
<comment type="cofactor">
    <cofactor evidence="1">
        <name>heme</name>
        <dbReference type="ChEBI" id="CHEBI:30413"/>
    </cofactor>
</comment>
<dbReference type="OrthoDB" id="3945418at2759"/>
<keyword evidence="9" id="KW-1185">Reference proteome</keyword>
<evidence type="ECO:0000256" key="2">
    <source>
        <dbReference type="ARBA" id="ARBA00010617"/>
    </source>
</evidence>
<evidence type="ECO:0000256" key="7">
    <source>
        <dbReference type="ARBA" id="ARBA00023033"/>
    </source>
</evidence>
<comment type="similarity">
    <text evidence="2">Belongs to the cytochrome P450 family.</text>
</comment>
<comment type="caution">
    <text evidence="8">The sequence shown here is derived from an EMBL/GenBank/DDBJ whole genome shotgun (WGS) entry which is preliminary data.</text>
</comment>
<gene>
    <name evidence="8" type="ORF">TNCT_442201</name>
</gene>
<name>A0A8X6H0E5_TRICU</name>
<evidence type="ECO:0000313" key="8">
    <source>
        <dbReference type="EMBL" id="GFQ77394.1"/>
    </source>
</evidence>
<keyword evidence="4" id="KW-0479">Metal-binding</keyword>
<dbReference type="GO" id="GO:0005506">
    <property type="term" value="F:iron ion binding"/>
    <property type="evidence" value="ECO:0007669"/>
    <property type="project" value="InterPro"/>
</dbReference>
<dbReference type="InterPro" id="IPR036396">
    <property type="entry name" value="Cyt_P450_sf"/>
</dbReference>
<reference evidence="8" key="1">
    <citation type="submission" date="2020-07" db="EMBL/GenBank/DDBJ databases">
        <title>Multicomponent nature underlies the extraordinary mechanical properties of spider dragline silk.</title>
        <authorList>
            <person name="Kono N."/>
            <person name="Nakamura H."/>
            <person name="Mori M."/>
            <person name="Yoshida Y."/>
            <person name="Ohtoshi R."/>
            <person name="Malay A.D."/>
            <person name="Moran D.A.P."/>
            <person name="Tomita M."/>
            <person name="Numata K."/>
            <person name="Arakawa K."/>
        </authorList>
    </citation>
    <scope>NUCLEOTIDE SEQUENCE</scope>
</reference>
<dbReference type="GO" id="GO:0004497">
    <property type="term" value="F:monooxygenase activity"/>
    <property type="evidence" value="ECO:0007669"/>
    <property type="project" value="UniProtKB-KW"/>
</dbReference>
<dbReference type="PANTHER" id="PTHR24291:SF50">
    <property type="entry name" value="BIFUNCTIONAL ALBAFLAVENONE MONOOXYGENASE_TERPENE SYNTHASE"/>
    <property type="match status" value="1"/>
</dbReference>
<evidence type="ECO:0000313" key="9">
    <source>
        <dbReference type="Proteomes" id="UP000887116"/>
    </source>
</evidence>
<dbReference type="Proteomes" id="UP000887116">
    <property type="component" value="Unassembled WGS sequence"/>
</dbReference>
<evidence type="ECO:0000256" key="1">
    <source>
        <dbReference type="ARBA" id="ARBA00001971"/>
    </source>
</evidence>
<accession>A0A8X6H0E5</accession>
<evidence type="ECO:0000256" key="4">
    <source>
        <dbReference type="ARBA" id="ARBA00022723"/>
    </source>
</evidence>
<dbReference type="InterPro" id="IPR001128">
    <property type="entry name" value="Cyt_P450"/>
</dbReference>
<dbReference type="EMBL" id="BMAO01011879">
    <property type="protein sequence ID" value="GFQ77394.1"/>
    <property type="molecule type" value="Genomic_DNA"/>
</dbReference>
<keyword evidence="3" id="KW-0349">Heme</keyword>
<organism evidence="8 9">
    <name type="scientific">Trichonephila clavata</name>
    <name type="common">Joro spider</name>
    <name type="synonym">Nephila clavata</name>
    <dbReference type="NCBI Taxonomy" id="2740835"/>
    <lineage>
        <taxon>Eukaryota</taxon>
        <taxon>Metazoa</taxon>
        <taxon>Ecdysozoa</taxon>
        <taxon>Arthropoda</taxon>
        <taxon>Chelicerata</taxon>
        <taxon>Arachnida</taxon>
        <taxon>Araneae</taxon>
        <taxon>Araneomorphae</taxon>
        <taxon>Entelegynae</taxon>
        <taxon>Araneoidea</taxon>
        <taxon>Nephilidae</taxon>
        <taxon>Trichonephila</taxon>
    </lineage>
</organism>
<evidence type="ECO:0000256" key="5">
    <source>
        <dbReference type="ARBA" id="ARBA00023002"/>
    </source>
</evidence>
<dbReference type="SUPFAM" id="SSF48264">
    <property type="entry name" value="Cytochrome P450"/>
    <property type="match status" value="1"/>
</dbReference>
<keyword evidence="5" id="KW-0560">Oxidoreductase</keyword>
<proteinExistence type="inferred from homology"/>